<dbReference type="GO" id="GO:0005634">
    <property type="term" value="C:nucleus"/>
    <property type="evidence" value="ECO:0007669"/>
    <property type="project" value="InterPro"/>
</dbReference>
<dbReference type="GO" id="GO:0042981">
    <property type="term" value="P:regulation of apoptotic process"/>
    <property type="evidence" value="ECO:0007669"/>
    <property type="project" value="InterPro"/>
</dbReference>
<dbReference type="InterPro" id="IPR039040">
    <property type="entry name" value="NAB_fam"/>
</dbReference>
<gene>
    <name evidence="2" type="ORF">MEDL_63842</name>
</gene>
<evidence type="ECO:0000259" key="1">
    <source>
        <dbReference type="PROSITE" id="PS50209"/>
    </source>
</evidence>
<dbReference type="CDD" id="cd01671">
    <property type="entry name" value="CARD"/>
    <property type="match status" value="1"/>
</dbReference>
<dbReference type="PANTHER" id="PTHR12623">
    <property type="entry name" value="NGFI-A BINDING PROTEIN"/>
    <property type="match status" value="1"/>
</dbReference>
<dbReference type="Pfam" id="PF04904">
    <property type="entry name" value="SAM_NCD1"/>
    <property type="match status" value="1"/>
</dbReference>
<sequence>MYDLLLLTALKPDGMATNQPKNLLERQLHCVLERSSLLQYYERFIKHGECDVLTLSKAGDGKFKDVMKTVGMAKNSSHVHQFKDTLLEWAKDPDHKLHGLFRYYDDLLENTVLDKMVLDNLISRCILMIEDREEIIKPTTQRERNKVLLDILTERPYPTFHLFKDVLKESEPNNECVQMLVSRMQTTESREEDTYCHYGPEISLHNYKLQLQQNYTIFVHGVECKTDIADYLYQEGKDSYKHLLLAALRHGQYEDVASKIEETEFSDQEIQLYEIGMKKLKDRLKEKGNHMSYFIRALKLL</sequence>
<keyword evidence="3" id="KW-1185">Reference proteome</keyword>
<dbReference type="InterPro" id="IPR006988">
    <property type="entry name" value="Nab_N"/>
</dbReference>
<dbReference type="PANTHER" id="PTHR12623:SF10">
    <property type="entry name" value="NGFI-A-BINDING PROTEIN HOMOLOG"/>
    <property type="match status" value="1"/>
</dbReference>
<dbReference type="SUPFAM" id="SSF47986">
    <property type="entry name" value="DEATH domain"/>
    <property type="match status" value="1"/>
</dbReference>
<dbReference type="PROSITE" id="PS50209">
    <property type="entry name" value="CARD"/>
    <property type="match status" value="1"/>
</dbReference>
<proteinExistence type="predicted"/>
<evidence type="ECO:0000313" key="3">
    <source>
        <dbReference type="Proteomes" id="UP000683360"/>
    </source>
</evidence>
<organism evidence="2 3">
    <name type="scientific">Mytilus edulis</name>
    <name type="common">Blue mussel</name>
    <dbReference type="NCBI Taxonomy" id="6550"/>
    <lineage>
        <taxon>Eukaryota</taxon>
        <taxon>Metazoa</taxon>
        <taxon>Spiralia</taxon>
        <taxon>Lophotrochozoa</taxon>
        <taxon>Mollusca</taxon>
        <taxon>Bivalvia</taxon>
        <taxon>Autobranchia</taxon>
        <taxon>Pteriomorphia</taxon>
        <taxon>Mytilida</taxon>
        <taxon>Mytiloidea</taxon>
        <taxon>Mytilidae</taxon>
        <taxon>Mytilinae</taxon>
        <taxon>Mytilus</taxon>
    </lineage>
</organism>
<dbReference type="AlphaFoldDB" id="A0A8S3V3U5"/>
<dbReference type="InterPro" id="IPR001315">
    <property type="entry name" value="CARD"/>
</dbReference>
<dbReference type="Proteomes" id="UP000683360">
    <property type="component" value="Unassembled WGS sequence"/>
</dbReference>
<protein>
    <recommendedName>
        <fullName evidence="1">CARD domain-containing protein</fullName>
    </recommendedName>
</protein>
<feature type="domain" description="CARD" evidence="1">
    <location>
        <begin position="117"/>
        <end position="172"/>
    </location>
</feature>
<comment type="caution">
    <text evidence="2">The sequence shown here is derived from an EMBL/GenBank/DDBJ whole genome shotgun (WGS) entry which is preliminary data.</text>
</comment>
<accession>A0A8S3V3U5</accession>
<dbReference type="GO" id="GO:0003712">
    <property type="term" value="F:transcription coregulator activity"/>
    <property type="evidence" value="ECO:0007669"/>
    <property type="project" value="InterPro"/>
</dbReference>
<name>A0A8S3V3U5_MYTED</name>
<evidence type="ECO:0000313" key="2">
    <source>
        <dbReference type="EMBL" id="CAG2252251.1"/>
    </source>
</evidence>
<dbReference type="InterPro" id="IPR011029">
    <property type="entry name" value="DEATH-like_dom_sf"/>
</dbReference>
<dbReference type="EMBL" id="CAJPWZ010003113">
    <property type="protein sequence ID" value="CAG2252251.1"/>
    <property type="molecule type" value="Genomic_DNA"/>
</dbReference>
<dbReference type="Gene3D" id="1.10.533.10">
    <property type="entry name" value="Death Domain, Fas"/>
    <property type="match status" value="1"/>
</dbReference>
<dbReference type="GO" id="GO:0006355">
    <property type="term" value="P:regulation of DNA-templated transcription"/>
    <property type="evidence" value="ECO:0007669"/>
    <property type="project" value="InterPro"/>
</dbReference>
<reference evidence="2" key="1">
    <citation type="submission" date="2021-03" db="EMBL/GenBank/DDBJ databases">
        <authorList>
            <person name="Bekaert M."/>
        </authorList>
    </citation>
    <scope>NUCLEOTIDE SEQUENCE</scope>
</reference>
<dbReference type="OrthoDB" id="10028556at2759"/>
<dbReference type="Pfam" id="PF00619">
    <property type="entry name" value="CARD"/>
    <property type="match status" value="1"/>
</dbReference>